<dbReference type="EMBL" id="LAZR01030620">
    <property type="protein sequence ID" value="KKL56065.1"/>
    <property type="molecule type" value="Genomic_DNA"/>
</dbReference>
<reference evidence="2" key="1">
    <citation type="journal article" date="2015" name="Nature">
        <title>Complex archaea that bridge the gap between prokaryotes and eukaryotes.</title>
        <authorList>
            <person name="Spang A."/>
            <person name="Saw J.H."/>
            <person name="Jorgensen S.L."/>
            <person name="Zaremba-Niedzwiedzka K."/>
            <person name="Martijn J."/>
            <person name="Lind A.E."/>
            <person name="van Eijk R."/>
            <person name="Schleper C."/>
            <person name="Guy L."/>
            <person name="Ettema T.J."/>
        </authorList>
    </citation>
    <scope>NUCLEOTIDE SEQUENCE</scope>
</reference>
<dbReference type="InterPro" id="IPR055776">
    <property type="entry name" value="DUF7352"/>
</dbReference>
<feature type="domain" description="DUF7352" evidence="1">
    <location>
        <begin position="3"/>
        <end position="87"/>
    </location>
</feature>
<protein>
    <recommendedName>
        <fullName evidence="1">DUF7352 domain-containing protein</fullName>
    </recommendedName>
</protein>
<gene>
    <name evidence="2" type="ORF">LCGC14_2249180</name>
</gene>
<sequence>MVEKVIWKYNIPVEGYYSIEMPFGAEILSFQLQYGLPTIWVLVEPTSEKVERRFRLVGTGHYIEESGLKYIGTIKMLNDKLVYHLFEY</sequence>
<accession>A0A0F9FFN1</accession>
<name>A0A0F9FFN1_9ZZZZ</name>
<evidence type="ECO:0000313" key="2">
    <source>
        <dbReference type="EMBL" id="KKL56065.1"/>
    </source>
</evidence>
<organism evidence="2">
    <name type="scientific">marine sediment metagenome</name>
    <dbReference type="NCBI Taxonomy" id="412755"/>
    <lineage>
        <taxon>unclassified sequences</taxon>
        <taxon>metagenomes</taxon>
        <taxon>ecological metagenomes</taxon>
    </lineage>
</organism>
<comment type="caution">
    <text evidence="2">The sequence shown here is derived from an EMBL/GenBank/DDBJ whole genome shotgun (WGS) entry which is preliminary data.</text>
</comment>
<dbReference type="AlphaFoldDB" id="A0A0F9FFN1"/>
<proteinExistence type="predicted"/>
<evidence type="ECO:0000259" key="1">
    <source>
        <dbReference type="Pfam" id="PF24043"/>
    </source>
</evidence>
<dbReference type="Pfam" id="PF24043">
    <property type="entry name" value="DUF7352"/>
    <property type="match status" value="1"/>
</dbReference>